<organism evidence="1 2">
    <name type="scientific">Vararia minispora EC-137</name>
    <dbReference type="NCBI Taxonomy" id="1314806"/>
    <lineage>
        <taxon>Eukaryota</taxon>
        <taxon>Fungi</taxon>
        <taxon>Dikarya</taxon>
        <taxon>Basidiomycota</taxon>
        <taxon>Agaricomycotina</taxon>
        <taxon>Agaricomycetes</taxon>
        <taxon>Russulales</taxon>
        <taxon>Lachnocladiaceae</taxon>
        <taxon>Vararia</taxon>
    </lineage>
</organism>
<name>A0ACB8QD53_9AGAM</name>
<gene>
    <name evidence="1" type="ORF">K488DRAFT_18514</name>
</gene>
<protein>
    <submittedName>
        <fullName evidence="1">GDP dissociation inhibitor-domain-containing protein</fullName>
    </submittedName>
</protein>
<reference evidence="1" key="1">
    <citation type="submission" date="2021-02" db="EMBL/GenBank/DDBJ databases">
        <authorList>
            <consortium name="DOE Joint Genome Institute"/>
            <person name="Ahrendt S."/>
            <person name="Looney B.P."/>
            <person name="Miyauchi S."/>
            <person name="Morin E."/>
            <person name="Drula E."/>
            <person name="Courty P.E."/>
            <person name="Chicoki N."/>
            <person name="Fauchery L."/>
            <person name="Kohler A."/>
            <person name="Kuo A."/>
            <person name="Labutti K."/>
            <person name="Pangilinan J."/>
            <person name="Lipzen A."/>
            <person name="Riley R."/>
            <person name="Andreopoulos W."/>
            <person name="He G."/>
            <person name="Johnson J."/>
            <person name="Barry K.W."/>
            <person name="Grigoriev I.V."/>
            <person name="Nagy L."/>
            <person name="Hibbett D."/>
            <person name="Henrissat B."/>
            <person name="Matheny P.B."/>
            <person name="Labbe J."/>
            <person name="Martin F."/>
        </authorList>
    </citation>
    <scope>NUCLEOTIDE SEQUENCE</scope>
    <source>
        <strain evidence="1">EC-137</strain>
    </source>
</reference>
<reference evidence="1" key="2">
    <citation type="journal article" date="2022" name="New Phytol.">
        <title>Evolutionary transition to the ectomycorrhizal habit in the genomes of a hyperdiverse lineage of mushroom-forming fungi.</title>
        <authorList>
            <person name="Looney B."/>
            <person name="Miyauchi S."/>
            <person name="Morin E."/>
            <person name="Drula E."/>
            <person name="Courty P.E."/>
            <person name="Kohler A."/>
            <person name="Kuo A."/>
            <person name="LaButti K."/>
            <person name="Pangilinan J."/>
            <person name="Lipzen A."/>
            <person name="Riley R."/>
            <person name="Andreopoulos W."/>
            <person name="He G."/>
            <person name="Johnson J."/>
            <person name="Nolan M."/>
            <person name="Tritt A."/>
            <person name="Barry K.W."/>
            <person name="Grigoriev I.V."/>
            <person name="Nagy L.G."/>
            <person name="Hibbett D."/>
            <person name="Henrissat B."/>
            <person name="Matheny P.B."/>
            <person name="Labbe J."/>
            <person name="Martin F.M."/>
        </authorList>
    </citation>
    <scope>NUCLEOTIDE SEQUENCE</scope>
    <source>
        <strain evidence="1">EC-137</strain>
    </source>
</reference>
<sequence>FDVIVLGTGIVESVAAAALAKAGFKIAHLDINGYYGGDQASLTGDELVTWADARSVFEPDFTPYIAAQRAQFASIVRSTNPLAHSRHFSFSLLPALIPAVGPFISSLIASGVAKYGSYRVLERVAVFDESTQQLRSVPTSKEDIFKSTELSLVDKRRLMRLLSFAAGEFENKSELVGKEQQPFVNFLISEFKLNSKIAYAITYATAFCSSADEPTVSALSRLRTFLRSSGRYGASPFLVGHYGGLGEIAQGFCRAAAISGAVYILGQSTLPAYPPSLENGNKYSFQIENVPEPLTADIVLSAQDVLPQSLAKARGPTLDECGSSVACGIVVLNRPPPFPPTLSPASGERDQTEDQEGLSSGIVDTAVVVFPPSTVSGGSTTAAAHALITGQGTMSAPVGKYVLYFSLPVDRRADAKTALMPYLDAFVACYPNNSRPTSEFEVFY</sequence>
<evidence type="ECO:0000313" key="1">
    <source>
        <dbReference type="EMBL" id="KAI0029684.1"/>
    </source>
</evidence>
<feature type="non-terminal residue" evidence="1">
    <location>
        <position position="444"/>
    </location>
</feature>
<evidence type="ECO:0000313" key="2">
    <source>
        <dbReference type="Proteomes" id="UP000814128"/>
    </source>
</evidence>
<accession>A0ACB8QD53</accession>
<proteinExistence type="predicted"/>
<keyword evidence="2" id="KW-1185">Reference proteome</keyword>
<dbReference type="Proteomes" id="UP000814128">
    <property type="component" value="Unassembled WGS sequence"/>
</dbReference>
<comment type="caution">
    <text evidence="1">The sequence shown here is derived from an EMBL/GenBank/DDBJ whole genome shotgun (WGS) entry which is preliminary data.</text>
</comment>
<dbReference type="EMBL" id="MU273662">
    <property type="protein sequence ID" value="KAI0029684.1"/>
    <property type="molecule type" value="Genomic_DNA"/>
</dbReference>
<feature type="non-terminal residue" evidence="1">
    <location>
        <position position="1"/>
    </location>
</feature>